<name>A0A1Q9C379_SYMMI</name>
<organism evidence="1 2">
    <name type="scientific">Symbiodinium microadriaticum</name>
    <name type="common">Dinoflagellate</name>
    <name type="synonym">Zooxanthella microadriatica</name>
    <dbReference type="NCBI Taxonomy" id="2951"/>
    <lineage>
        <taxon>Eukaryota</taxon>
        <taxon>Sar</taxon>
        <taxon>Alveolata</taxon>
        <taxon>Dinophyceae</taxon>
        <taxon>Suessiales</taxon>
        <taxon>Symbiodiniaceae</taxon>
        <taxon>Symbiodinium</taxon>
    </lineage>
</organism>
<evidence type="ECO:0000313" key="1">
    <source>
        <dbReference type="EMBL" id="OLP77355.1"/>
    </source>
</evidence>
<protein>
    <submittedName>
        <fullName evidence="1">Uncharacterized protein</fullName>
    </submittedName>
</protein>
<gene>
    <name evidence="1" type="ORF">AK812_SmicGene42590</name>
</gene>
<keyword evidence="2" id="KW-1185">Reference proteome</keyword>
<accession>A0A1Q9C379</accession>
<evidence type="ECO:0000313" key="2">
    <source>
        <dbReference type="Proteomes" id="UP000186817"/>
    </source>
</evidence>
<comment type="caution">
    <text evidence="1">The sequence shown here is derived from an EMBL/GenBank/DDBJ whole genome shotgun (WGS) entry which is preliminary data.</text>
</comment>
<dbReference type="Proteomes" id="UP000186817">
    <property type="component" value="Unassembled WGS sequence"/>
</dbReference>
<sequence length="131" mass="14063">AADEAMAAELQTCKVGIAALVEQATKESEATLRECGFLAPSVLLAPMNQVAPSIMEIEHVSQFICCCCYFMIDCFKSNSGVLFVDADGCIASTNFLNDYPGNDVCVTGNRRPFEVKAFSTVAGRDKLHVNG</sequence>
<reference evidence="1 2" key="1">
    <citation type="submission" date="2016-02" db="EMBL/GenBank/DDBJ databases">
        <title>Genome analysis of coral dinoflagellate symbionts highlights evolutionary adaptations to a symbiotic lifestyle.</title>
        <authorList>
            <person name="Aranda M."/>
            <person name="Li Y."/>
            <person name="Liew Y.J."/>
            <person name="Baumgarten S."/>
            <person name="Simakov O."/>
            <person name="Wilson M."/>
            <person name="Piel J."/>
            <person name="Ashoor H."/>
            <person name="Bougouffa S."/>
            <person name="Bajic V.B."/>
            <person name="Ryu T."/>
            <person name="Ravasi T."/>
            <person name="Bayer T."/>
            <person name="Micklem G."/>
            <person name="Kim H."/>
            <person name="Bhak J."/>
            <person name="Lajeunesse T.C."/>
            <person name="Voolstra C.R."/>
        </authorList>
    </citation>
    <scope>NUCLEOTIDE SEQUENCE [LARGE SCALE GENOMIC DNA]</scope>
    <source>
        <strain evidence="1 2">CCMP2467</strain>
    </source>
</reference>
<feature type="non-terminal residue" evidence="1">
    <location>
        <position position="1"/>
    </location>
</feature>
<dbReference type="EMBL" id="LSRX01001783">
    <property type="protein sequence ID" value="OLP77355.1"/>
    <property type="molecule type" value="Genomic_DNA"/>
</dbReference>
<dbReference type="OrthoDB" id="10269143at2759"/>
<dbReference type="AlphaFoldDB" id="A0A1Q9C379"/>
<proteinExistence type="predicted"/>